<evidence type="ECO:0000313" key="3">
    <source>
        <dbReference type="Proteomes" id="UP000008916"/>
    </source>
</evidence>
<dbReference type="KEGG" id="msp:Mspyr1_32470"/>
<reference evidence="2 3" key="1">
    <citation type="journal article" date="2011" name="Stand. Genomic Sci.">
        <title>Complete genome sequence of Mycobacterium sp. strain (Spyr1) and reclassification to Mycobacterium gilvum Spyr1.</title>
        <authorList>
            <person name="Kallimanis A."/>
            <person name="Karabika E."/>
            <person name="Mavromatis K."/>
            <person name="Lapidus A."/>
            <person name="Labutti K.M."/>
            <person name="Liolios K."/>
            <person name="Ivanova N."/>
            <person name="Goodwin L."/>
            <person name="Woyke T."/>
            <person name="Velentzas A.D."/>
            <person name="Perisynakis A."/>
            <person name="Ouzounis C.C."/>
            <person name="Kyrpides N.C."/>
            <person name="Koukkou A.I."/>
            <person name="Drainas C."/>
        </authorList>
    </citation>
    <scope>NUCLEOTIDE SEQUENCE [LARGE SCALE GENOMIC DNA]</scope>
    <source>
        <strain evidence="3">DSM 45189 / LMG 24558 / Spyr1</strain>
    </source>
</reference>
<accession>E6TE14</accession>
<evidence type="ECO:0000256" key="1">
    <source>
        <dbReference type="SAM" id="SignalP"/>
    </source>
</evidence>
<feature type="chain" id="PRO_5003209469" description="DUF732 domain-containing protein" evidence="1">
    <location>
        <begin position="27"/>
        <end position="108"/>
    </location>
</feature>
<dbReference type="RefSeq" id="WP_013471970.1">
    <property type="nucleotide sequence ID" value="NC_014814.1"/>
</dbReference>
<dbReference type="HOGENOM" id="CLU_2194060_0_0_11"/>
<sequence length="108" mass="11384">MDKIKMLMTILAGAGVALWTAGVATADDYMFLDEVRQKVGAPISAEHALKLGHVACDAIRDGVNSGLSFGSARAKADEAVGWAQQDMGLSMSMPDGMFLVEAAEHQLC</sequence>
<dbReference type="EMBL" id="CP002385">
    <property type="protein sequence ID" value="ADT99858.1"/>
    <property type="molecule type" value="Genomic_DNA"/>
</dbReference>
<protein>
    <recommendedName>
        <fullName evidence="4">DUF732 domain-containing protein</fullName>
    </recommendedName>
</protein>
<gene>
    <name evidence="2" type="ordered locus">Mspyr1_32470</name>
</gene>
<keyword evidence="1" id="KW-0732">Signal</keyword>
<dbReference type="Proteomes" id="UP000008916">
    <property type="component" value="Chromosome"/>
</dbReference>
<evidence type="ECO:0008006" key="4">
    <source>
        <dbReference type="Google" id="ProtNLM"/>
    </source>
</evidence>
<keyword evidence="3" id="KW-1185">Reference proteome</keyword>
<proteinExistence type="predicted"/>
<dbReference type="AlphaFoldDB" id="E6TE14"/>
<evidence type="ECO:0000313" key="2">
    <source>
        <dbReference type="EMBL" id="ADT99858.1"/>
    </source>
</evidence>
<name>E6TE14_MYCSR</name>
<organism evidence="2 3">
    <name type="scientific">Mycolicibacterium gilvum (strain DSM 45189 / LMG 24558 / Spyr1)</name>
    <name type="common">Mycobacterium gilvum</name>
    <dbReference type="NCBI Taxonomy" id="278137"/>
    <lineage>
        <taxon>Bacteria</taxon>
        <taxon>Bacillati</taxon>
        <taxon>Actinomycetota</taxon>
        <taxon>Actinomycetes</taxon>
        <taxon>Mycobacteriales</taxon>
        <taxon>Mycobacteriaceae</taxon>
        <taxon>Mycolicibacterium</taxon>
    </lineage>
</organism>
<feature type="signal peptide" evidence="1">
    <location>
        <begin position="1"/>
        <end position="26"/>
    </location>
</feature>